<dbReference type="Gene3D" id="1.25.40.390">
    <property type="match status" value="1"/>
</dbReference>
<dbReference type="PROSITE" id="PS51257">
    <property type="entry name" value="PROKAR_LIPOPROTEIN"/>
    <property type="match status" value="1"/>
</dbReference>
<accession>A0A2U2PC72</accession>
<gene>
    <name evidence="1" type="ORF">DDR33_19340</name>
</gene>
<dbReference type="GO" id="GO:0009279">
    <property type="term" value="C:cell outer membrane"/>
    <property type="evidence" value="ECO:0007669"/>
    <property type="project" value="UniProtKB-SubCell"/>
</dbReference>
<sequence>MTKTMRSIRIFILALGIIMSASMVSCKKLLDTEPGEVLGDGQMYRNVYDADAAVIGIYGKFMGLASKYTILNELRGDLLDVTPNSDRYLNQLNSFSVQEGNPYADPRPFYEVILYCNDAMKNFKRMLDEGKLKQSEFDTRYSDIGALRSWIYLQLGIQYGEVPYVTEPIEKIDDLKNEALFPRLSFGQLLDQLIVFMEALPFKNDYPSGTTLLTSVDSYSTTKFFINKQMVLGDLHLWKGDYNAAARSYRAVLEYATSNYASGTDQYYEVYRMTYSYITGANWTNIFVQPYGERYSNYENIWMLPFDKNFKPENPFISLLANSGGGKYQVSPSALAINDWDSQMRSDATPYDLRGRGASWTFDNSKPVVKKQIAAYNSQTPFEKNGKWILYRAGALHLRFAEAANRDHQNKIAYAFLNNGIAGSFDRTPGVANRDVTNMMNSLDYPEPYNFDARNGDFPRFRSDWYRHTGIRNRAGVAQSAIAKSDSARFFDMSNPDWYTREVTDHHGLALFLEDRIVEEGALELAFEGYRWPDLLRVALRREKEAPGTGVTFLQSKINAKFAAKGIPAPDLSNKAKWYLPFKWN</sequence>
<evidence type="ECO:0000313" key="2">
    <source>
        <dbReference type="Proteomes" id="UP000245647"/>
    </source>
</evidence>
<dbReference type="SUPFAM" id="SSF48452">
    <property type="entry name" value="TPR-like"/>
    <property type="match status" value="1"/>
</dbReference>
<comment type="caution">
    <text evidence="1">The sequence shown here is derived from an EMBL/GenBank/DDBJ whole genome shotgun (WGS) entry which is preliminary data.</text>
</comment>
<protein>
    <submittedName>
        <fullName evidence="1">RagB/SusD family protein</fullName>
    </submittedName>
</protein>
<dbReference type="AlphaFoldDB" id="A0A2U2PC72"/>
<reference evidence="1 2" key="1">
    <citation type="submission" date="2018-04" db="EMBL/GenBank/DDBJ databases">
        <title>Pedobacter chongqingensis sp. nov., isolated from a rottenly hemp rope.</title>
        <authorList>
            <person name="Cai Y."/>
        </authorList>
    </citation>
    <scope>NUCLEOTIDE SEQUENCE [LARGE SCALE GENOMIC DNA]</scope>
    <source>
        <strain evidence="1 2">FJ4-8</strain>
    </source>
</reference>
<name>A0A2U2PC72_9SPHI</name>
<evidence type="ECO:0000313" key="1">
    <source>
        <dbReference type="EMBL" id="PWG79001.1"/>
    </source>
</evidence>
<dbReference type="InterPro" id="IPR011990">
    <property type="entry name" value="TPR-like_helical_dom_sf"/>
</dbReference>
<dbReference type="Proteomes" id="UP000245647">
    <property type="component" value="Unassembled WGS sequence"/>
</dbReference>
<organism evidence="1 2">
    <name type="scientific">Pararcticibacter amylolyticus</name>
    <dbReference type="NCBI Taxonomy" id="2173175"/>
    <lineage>
        <taxon>Bacteria</taxon>
        <taxon>Pseudomonadati</taxon>
        <taxon>Bacteroidota</taxon>
        <taxon>Sphingobacteriia</taxon>
        <taxon>Sphingobacteriales</taxon>
        <taxon>Sphingobacteriaceae</taxon>
        <taxon>Pararcticibacter</taxon>
    </lineage>
</organism>
<dbReference type="EMBL" id="QEAS01000018">
    <property type="protein sequence ID" value="PWG79001.1"/>
    <property type="molecule type" value="Genomic_DNA"/>
</dbReference>
<keyword evidence="2" id="KW-1185">Reference proteome</keyword>
<proteinExistence type="predicted"/>